<proteinExistence type="predicted"/>
<evidence type="ECO:0000313" key="3">
    <source>
        <dbReference type="Proteomes" id="UP001352852"/>
    </source>
</evidence>
<feature type="signal peptide" evidence="1">
    <location>
        <begin position="1"/>
        <end position="19"/>
    </location>
</feature>
<evidence type="ECO:0000313" key="2">
    <source>
        <dbReference type="EMBL" id="MED6274127.1"/>
    </source>
</evidence>
<organism evidence="2 3">
    <name type="scientific">Characodon lateralis</name>
    <dbReference type="NCBI Taxonomy" id="208331"/>
    <lineage>
        <taxon>Eukaryota</taxon>
        <taxon>Metazoa</taxon>
        <taxon>Chordata</taxon>
        <taxon>Craniata</taxon>
        <taxon>Vertebrata</taxon>
        <taxon>Euteleostomi</taxon>
        <taxon>Actinopterygii</taxon>
        <taxon>Neopterygii</taxon>
        <taxon>Teleostei</taxon>
        <taxon>Neoteleostei</taxon>
        <taxon>Acanthomorphata</taxon>
        <taxon>Ovalentaria</taxon>
        <taxon>Atherinomorphae</taxon>
        <taxon>Cyprinodontiformes</taxon>
        <taxon>Goodeidae</taxon>
        <taxon>Characodon</taxon>
    </lineage>
</organism>
<evidence type="ECO:0008006" key="4">
    <source>
        <dbReference type="Google" id="ProtNLM"/>
    </source>
</evidence>
<sequence>MKQNQVFLFLLASRPLLSALALKRCKRSGCVCSRGQSRGGVKRVDNCPPIETFFTCFCAPRLLYTDLSELQQSIGSHHQTPCSLSLSVYSPAGAPGNNSTSPCIVLC</sequence>
<name>A0ABU7DG74_9TELE</name>
<gene>
    <name evidence="2" type="ORF">CHARACLAT_013327</name>
</gene>
<keyword evidence="3" id="KW-1185">Reference proteome</keyword>
<dbReference type="EMBL" id="JAHUTJ010025546">
    <property type="protein sequence ID" value="MED6274127.1"/>
    <property type="molecule type" value="Genomic_DNA"/>
</dbReference>
<keyword evidence="1" id="KW-0732">Signal</keyword>
<evidence type="ECO:0000256" key="1">
    <source>
        <dbReference type="SAM" id="SignalP"/>
    </source>
</evidence>
<comment type="caution">
    <text evidence="2">The sequence shown here is derived from an EMBL/GenBank/DDBJ whole genome shotgun (WGS) entry which is preliminary data.</text>
</comment>
<dbReference type="Proteomes" id="UP001352852">
    <property type="component" value="Unassembled WGS sequence"/>
</dbReference>
<protein>
    <recommendedName>
        <fullName evidence="4">Secreted protein</fullName>
    </recommendedName>
</protein>
<reference evidence="2 3" key="1">
    <citation type="submission" date="2021-06" db="EMBL/GenBank/DDBJ databases">
        <authorList>
            <person name="Palmer J.M."/>
        </authorList>
    </citation>
    <scope>NUCLEOTIDE SEQUENCE [LARGE SCALE GENOMIC DNA]</scope>
    <source>
        <strain evidence="2 3">CL_MEX2019</strain>
        <tissue evidence="2">Muscle</tissue>
    </source>
</reference>
<feature type="chain" id="PRO_5047416783" description="Secreted protein" evidence="1">
    <location>
        <begin position="20"/>
        <end position="107"/>
    </location>
</feature>
<accession>A0ABU7DG74</accession>